<evidence type="ECO:0000313" key="2">
    <source>
        <dbReference type="Proteomes" id="UP001620626"/>
    </source>
</evidence>
<accession>A0ABD2I480</accession>
<dbReference type="Proteomes" id="UP001620626">
    <property type="component" value="Unassembled WGS sequence"/>
</dbReference>
<organism evidence="1 2">
    <name type="scientific">Heterodera trifolii</name>
    <dbReference type="NCBI Taxonomy" id="157864"/>
    <lineage>
        <taxon>Eukaryota</taxon>
        <taxon>Metazoa</taxon>
        <taxon>Ecdysozoa</taxon>
        <taxon>Nematoda</taxon>
        <taxon>Chromadorea</taxon>
        <taxon>Rhabditida</taxon>
        <taxon>Tylenchina</taxon>
        <taxon>Tylenchomorpha</taxon>
        <taxon>Tylenchoidea</taxon>
        <taxon>Heteroderidae</taxon>
        <taxon>Heteroderinae</taxon>
        <taxon>Heterodera</taxon>
    </lineage>
</organism>
<gene>
    <name evidence="1" type="ORF">niasHT_037168</name>
</gene>
<name>A0ABD2I480_9BILA</name>
<reference evidence="1 2" key="1">
    <citation type="submission" date="2024-10" db="EMBL/GenBank/DDBJ databases">
        <authorList>
            <person name="Kim D."/>
        </authorList>
    </citation>
    <scope>NUCLEOTIDE SEQUENCE [LARGE SCALE GENOMIC DNA]</scope>
    <source>
        <strain evidence="1">BH-2024</strain>
    </source>
</reference>
<proteinExistence type="predicted"/>
<dbReference type="AlphaFoldDB" id="A0ABD2I480"/>
<sequence length="169" mass="19797">MAQYFPTSIPNFHLGKEKQTAILTDVLDSLIQIWAFFFDSTHHIQFEYKLEKMFEKFPNYELKLLNEQEFEQFGKNGQKIKKNLKDTNIFGSQKQTKPLKKDKKNEIPEGLLKENEEKSSINANEKAISALKEEFGVMMKEKAEKVAKIIYSEEEGIGKMKNELKWLVK</sequence>
<evidence type="ECO:0000313" key="1">
    <source>
        <dbReference type="EMBL" id="KAL3072221.1"/>
    </source>
</evidence>
<keyword evidence="2" id="KW-1185">Reference proteome</keyword>
<comment type="caution">
    <text evidence="1">The sequence shown here is derived from an EMBL/GenBank/DDBJ whole genome shotgun (WGS) entry which is preliminary data.</text>
</comment>
<dbReference type="EMBL" id="JBICBT010001339">
    <property type="protein sequence ID" value="KAL3072221.1"/>
    <property type="molecule type" value="Genomic_DNA"/>
</dbReference>
<protein>
    <submittedName>
        <fullName evidence="1">Uncharacterized protein</fullName>
    </submittedName>
</protein>